<accession>A0A6N9SYT9</accession>
<gene>
    <name evidence="1" type="ORF">GTK09_00520</name>
</gene>
<comment type="caution">
    <text evidence="1">The sequence shown here is derived from an EMBL/GenBank/DDBJ whole genome shotgun (WGS) entry which is preliminary data.</text>
</comment>
<evidence type="ECO:0000313" key="1">
    <source>
        <dbReference type="EMBL" id="NDW02899.1"/>
    </source>
</evidence>
<sequence length="138" mass="15050">MLEDSAGVLRTGAILTQSPVNGGASADLVAFPTANARAAVVSFDRRELSQILGVYGRMVASGEWRDYAIDMLKDRAVFSIFRRTSEMPLYRIVKDPKLARRQGAYQVVAAGGVVLKRGHELAAVLKVFDRNLRVAENG</sequence>
<protein>
    <submittedName>
        <fullName evidence="1">DUF2794 domain-containing protein</fullName>
    </submittedName>
</protein>
<dbReference type="InterPro" id="IPR021252">
    <property type="entry name" value="DUF2794"/>
</dbReference>
<dbReference type="EMBL" id="JAAAMG010000001">
    <property type="protein sequence ID" value="NDW02899.1"/>
    <property type="molecule type" value="Genomic_DNA"/>
</dbReference>
<proteinExistence type="predicted"/>
<organism evidence="1 2">
    <name type="scientific">Jiella pacifica</name>
    <dbReference type="NCBI Taxonomy" id="2696469"/>
    <lineage>
        <taxon>Bacteria</taxon>
        <taxon>Pseudomonadati</taxon>
        <taxon>Pseudomonadota</taxon>
        <taxon>Alphaproteobacteria</taxon>
        <taxon>Hyphomicrobiales</taxon>
        <taxon>Aurantimonadaceae</taxon>
        <taxon>Jiella</taxon>
    </lineage>
</organism>
<reference evidence="1 2" key="1">
    <citation type="submission" date="2020-01" db="EMBL/GenBank/DDBJ databases">
        <title>Jiella pacifica sp. nov.</title>
        <authorList>
            <person name="Xue Z."/>
            <person name="Zhu S."/>
            <person name="Chen J."/>
            <person name="Yang J."/>
        </authorList>
    </citation>
    <scope>NUCLEOTIDE SEQUENCE [LARGE SCALE GENOMIC DNA]</scope>
    <source>
        <strain evidence="1 2">40Bstr34</strain>
    </source>
</reference>
<dbReference type="Proteomes" id="UP000469011">
    <property type="component" value="Unassembled WGS sequence"/>
</dbReference>
<evidence type="ECO:0000313" key="2">
    <source>
        <dbReference type="Proteomes" id="UP000469011"/>
    </source>
</evidence>
<dbReference type="AlphaFoldDB" id="A0A6N9SYT9"/>
<dbReference type="Pfam" id="PF10984">
    <property type="entry name" value="DUF2794"/>
    <property type="match status" value="1"/>
</dbReference>
<name>A0A6N9SYT9_9HYPH</name>
<keyword evidence="2" id="KW-1185">Reference proteome</keyword>